<dbReference type="Proteomes" id="UP000887458">
    <property type="component" value="Unassembled WGS sequence"/>
</dbReference>
<comment type="caution">
    <text evidence="1">The sequence shown here is derived from an EMBL/GenBank/DDBJ whole genome shotgun (WGS) entry which is preliminary data.</text>
</comment>
<evidence type="ECO:0000313" key="1">
    <source>
        <dbReference type="EMBL" id="KAH9413208.1"/>
    </source>
</evidence>
<gene>
    <name evidence="1" type="ORF">DERP_006894</name>
</gene>
<evidence type="ECO:0000313" key="2">
    <source>
        <dbReference type="Proteomes" id="UP000887458"/>
    </source>
</evidence>
<dbReference type="EMBL" id="NJHN03000123">
    <property type="protein sequence ID" value="KAH9413208.1"/>
    <property type="molecule type" value="Genomic_DNA"/>
</dbReference>
<proteinExistence type="predicted"/>
<accession>A0ABQ8ISB5</accession>
<organism evidence="1 2">
    <name type="scientific">Dermatophagoides pteronyssinus</name>
    <name type="common">European house dust mite</name>
    <dbReference type="NCBI Taxonomy" id="6956"/>
    <lineage>
        <taxon>Eukaryota</taxon>
        <taxon>Metazoa</taxon>
        <taxon>Ecdysozoa</taxon>
        <taxon>Arthropoda</taxon>
        <taxon>Chelicerata</taxon>
        <taxon>Arachnida</taxon>
        <taxon>Acari</taxon>
        <taxon>Acariformes</taxon>
        <taxon>Sarcoptiformes</taxon>
        <taxon>Astigmata</taxon>
        <taxon>Psoroptidia</taxon>
        <taxon>Analgoidea</taxon>
        <taxon>Pyroglyphidae</taxon>
        <taxon>Dermatophagoidinae</taxon>
        <taxon>Dermatophagoides</taxon>
    </lineage>
</organism>
<reference evidence="1 2" key="1">
    <citation type="journal article" date="2018" name="J. Allergy Clin. Immunol.">
        <title>High-quality assembly of Dermatophagoides pteronyssinus genome and transcriptome reveals a wide range of novel allergens.</title>
        <authorList>
            <person name="Liu X.Y."/>
            <person name="Yang K.Y."/>
            <person name="Wang M.Q."/>
            <person name="Kwok J.S."/>
            <person name="Zeng X."/>
            <person name="Yang Z."/>
            <person name="Xiao X.J."/>
            <person name="Lau C.P."/>
            <person name="Li Y."/>
            <person name="Huang Z.M."/>
            <person name="Ba J.G."/>
            <person name="Yim A.K."/>
            <person name="Ouyang C.Y."/>
            <person name="Ngai S.M."/>
            <person name="Chan T.F."/>
            <person name="Leung E.L."/>
            <person name="Liu L."/>
            <person name="Liu Z.G."/>
            <person name="Tsui S.K."/>
        </authorList>
    </citation>
    <scope>NUCLEOTIDE SEQUENCE [LARGE SCALE GENOMIC DNA]</scope>
    <source>
        <strain evidence="1">Derp</strain>
    </source>
</reference>
<name>A0ABQ8ISB5_DERPT</name>
<protein>
    <submittedName>
        <fullName evidence="1">Uncharacterized protein</fullName>
    </submittedName>
</protein>
<keyword evidence="2" id="KW-1185">Reference proteome</keyword>
<reference evidence="1 2" key="2">
    <citation type="journal article" date="2022" name="Mol. Biol. Evol.">
        <title>Comparative Genomics Reveals Insights into the Divergent Evolution of Astigmatic Mites and Household Pest Adaptations.</title>
        <authorList>
            <person name="Xiong Q."/>
            <person name="Wan A.T."/>
            <person name="Liu X."/>
            <person name="Fung C.S."/>
            <person name="Xiao X."/>
            <person name="Malainual N."/>
            <person name="Hou J."/>
            <person name="Wang L."/>
            <person name="Wang M."/>
            <person name="Yang K.Y."/>
            <person name="Cui Y."/>
            <person name="Leung E.L."/>
            <person name="Nong W."/>
            <person name="Shin S.K."/>
            <person name="Au S.W."/>
            <person name="Jeong K.Y."/>
            <person name="Chew F.T."/>
            <person name="Hui J.H."/>
            <person name="Leung T.F."/>
            <person name="Tungtrongchitr A."/>
            <person name="Zhong N."/>
            <person name="Liu Z."/>
            <person name="Tsui S.K."/>
        </authorList>
    </citation>
    <scope>NUCLEOTIDE SEQUENCE [LARGE SCALE GENOMIC DNA]</scope>
    <source>
        <strain evidence="1">Derp</strain>
    </source>
</reference>
<sequence length="62" mass="7442">MDSSSMCLLDKYREQYVHTKRKEFSKTLLKNVITLIDDIENSSRKKLLNYYAIIQEKIDKKN</sequence>